<keyword evidence="2" id="KW-1185">Reference proteome</keyword>
<dbReference type="Proteomes" id="UP000790377">
    <property type="component" value="Unassembled WGS sequence"/>
</dbReference>
<evidence type="ECO:0000313" key="2">
    <source>
        <dbReference type="Proteomes" id="UP000790377"/>
    </source>
</evidence>
<comment type="caution">
    <text evidence="1">The sequence shown here is derived from an EMBL/GenBank/DDBJ whole genome shotgun (WGS) entry which is preliminary data.</text>
</comment>
<name>A0ACB7ZPX9_9AGAM</name>
<proteinExistence type="predicted"/>
<gene>
    <name evidence="1" type="ORF">BJ138DRAFT_1184543</name>
</gene>
<organism evidence="1 2">
    <name type="scientific">Hygrophoropsis aurantiaca</name>
    <dbReference type="NCBI Taxonomy" id="72124"/>
    <lineage>
        <taxon>Eukaryota</taxon>
        <taxon>Fungi</taxon>
        <taxon>Dikarya</taxon>
        <taxon>Basidiomycota</taxon>
        <taxon>Agaricomycotina</taxon>
        <taxon>Agaricomycetes</taxon>
        <taxon>Agaricomycetidae</taxon>
        <taxon>Boletales</taxon>
        <taxon>Coniophorineae</taxon>
        <taxon>Hygrophoropsidaceae</taxon>
        <taxon>Hygrophoropsis</taxon>
    </lineage>
</organism>
<accession>A0ACB7ZPX9</accession>
<reference evidence="1" key="1">
    <citation type="journal article" date="2021" name="New Phytol.">
        <title>Evolutionary innovations through gain and loss of genes in the ectomycorrhizal Boletales.</title>
        <authorList>
            <person name="Wu G."/>
            <person name="Miyauchi S."/>
            <person name="Morin E."/>
            <person name="Kuo A."/>
            <person name="Drula E."/>
            <person name="Varga T."/>
            <person name="Kohler A."/>
            <person name="Feng B."/>
            <person name="Cao Y."/>
            <person name="Lipzen A."/>
            <person name="Daum C."/>
            <person name="Hundley H."/>
            <person name="Pangilinan J."/>
            <person name="Johnson J."/>
            <person name="Barry K."/>
            <person name="LaButti K."/>
            <person name="Ng V."/>
            <person name="Ahrendt S."/>
            <person name="Min B."/>
            <person name="Choi I.G."/>
            <person name="Park H."/>
            <person name="Plett J.M."/>
            <person name="Magnuson J."/>
            <person name="Spatafora J.W."/>
            <person name="Nagy L.G."/>
            <person name="Henrissat B."/>
            <person name="Grigoriev I.V."/>
            <person name="Yang Z.L."/>
            <person name="Xu J."/>
            <person name="Martin F.M."/>
        </authorList>
    </citation>
    <scope>NUCLEOTIDE SEQUENCE</scope>
    <source>
        <strain evidence="1">ATCC 28755</strain>
    </source>
</reference>
<protein>
    <submittedName>
        <fullName evidence="1">Uncharacterized protein</fullName>
    </submittedName>
</protein>
<dbReference type="EMBL" id="MU269114">
    <property type="protein sequence ID" value="KAH7903219.1"/>
    <property type="molecule type" value="Genomic_DNA"/>
</dbReference>
<evidence type="ECO:0000313" key="1">
    <source>
        <dbReference type="EMBL" id="KAH7903219.1"/>
    </source>
</evidence>
<sequence>MTMAHIYWDQECPDGQCILLPILRLKVQMLRCEMFSHYQPAVLDRSRNPNITYDRYTTAIEVGIKRLVCIAIYLRVLGLELVYPYRHQGSFELQFLHHLQRLTGATDSGFWFYFRGGSSSESSVTEIDAVNASGGDEWRGRAIQQCRRPLAWRCTTATFSKLLGDVVPLAEHHRVRPAAAYPGFSSEALSVEAVVFAADRFWEFEGLGWIAAASNRGGSTSSVCLSIVMMAVYHSAFRNDQKFARLLEGFAVVEVGVSKYTSKATGEGGEVTEGGGRSGGRTDKREVDGCEYVGGSEVFGSGTGGKEGVEGRSNMIRGIFRGVKKVTKGKWVEEKLVNTIRVVWKEGDKGKGEVSEGEGKGTDTRISGEVEQGEVEK</sequence>